<dbReference type="Proteomes" id="UP000008177">
    <property type="component" value="Unplaced contigs"/>
</dbReference>
<accession>G2YIQ1</accession>
<protein>
    <submittedName>
        <fullName evidence="1">Uncharacterized protein</fullName>
    </submittedName>
</protein>
<proteinExistence type="predicted"/>
<organism evidence="1 2">
    <name type="scientific">Botryotinia fuckeliana (strain T4)</name>
    <name type="common">Noble rot fungus</name>
    <name type="synonym">Botrytis cinerea</name>
    <dbReference type="NCBI Taxonomy" id="999810"/>
    <lineage>
        <taxon>Eukaryota</taxon>
        <taxon>Fungi</taxon>
        <taxon>Dikarya</taxon>
        <taxon>Ascomycota</taxon>
        <taxon>Pezizomycotina</taxon>
        <taxon>Leotiomycetes</taxon>
        <taxon>Helotiales</taxon>
        <taxon>Sclerotiniaceae</taxon>
        <taxon>Botrytis</taxon>
    </lineage>
</organism>
<dbReference type="InParanoid" id="G2YIQ1"/>
<evidence type="ECO:0000313" key="1">
    <source>
        <dbReference type="EMBL" id="CCD51588.1"/>
    </source>
</evidence>
<reference evidence="2" key="1">
    <citation type="journal article" date="2011" name="PLoS Genet.">
        <title>Genomic analysis of the necrotrophic fungal pathogens Sclerotinia sclerotiorum and Botrytis cinerea.</title>
        <authorList>
            <person name="Amselem J."/>
            <person name="Cuomo C.A."/>
            <person name="van Kan J.A."/>
            <person name="Viaud M."/>
            <person name="Benito E.P."/>
            <person name="Couloux A."/>
            <person name="Coutinho P.M."/>
            <person name="de Vries R.P."/>
            <person name="Dyer P.S."/>
            <person name="Fillinger S."/>
            <person name="Fournier E."/>
            <person name="Gout L."/>
            <person name="Hahn M."/>
            <person name="Kohn L."/>
            <person name="Lapalu N."/>
            <person name="Plummer K.M."/>
            <person name="Pradier J.M."/>
            <person name="Quevillon E."/>
            <person name="Sharon A."/>
            <person name="Simon A."/>
            <person name="ten Have A."/>
            <person name="Tudzynski B."/>
            <person name="Tudzynski P."/>
            <person name="Wincker P."/>
            <person name="Andrew M."/>
            <person name="Anthouard V."/>
            <person name="Beever R.E."/>
            <person name="Beffa R."/>
            <person name="Benoit I."/>
            <person name="Bouzid O."/>
            <person name="Brault B."/>
            <person name="Chen Z."/>
            <person name="Choquer M."/>
            <person name="Collemare J."/>
            <person name="Cotton P."/>
            <person name="Danchin E.G."/>
            <person name="Da Silva C."/>
            <person name="Gautier A."/>
            <person name="Giraud C."/>
            <person name="Giraud T."/>
            <person name="Gonzalez C."/>
            <person name="Grossetete S."/>
            <person name="Guldener U."/>
            <person name="Henrissat B."/>
            <person name="Howlett B.J."/>
            <person name="Kodira C."/>
            <person name="Kretschmer M."/>
            <person name="Lappartient A."/>
            <person name="Leroch M."/>
            <person name="Levis C."/>
            <person name="Mauceli E."/>
            <person name="Neuveglise C."/>
            <person name="Oeser B."/>
            <person name="Pearson M."/>
            <person name="Poulain J."/>
            <person name="Poussereau N."/>
            <person name="Quesneville H."/>
            <person name="Rascle C."/>
            <person name="Schumacher J."/>
            <person name="Segurens B."/>
            <person name="Sexton A."/>
            <person name="Silva E."/>
            <person name="Sirven C."/>
            <person name="Soanes D.M."/>
            <person name="Talbot N.J."/>
            <person name="Templeton M."/>
            <person name="Yandava C."/>
            <person name="Yarden O."/>
            <person name="Zeng Q."/>
            <person name="Rollins J.A."/>
            <person name="Lebrun M.H."/>
            <person name="Dickman M."/>
        </authorList>
    </citation>
    <scope>NUCLEOTIDE SEQUENCE [LARGE SCALE GENOMIC DNA]</scope>
    <source>
        <strain evidence="2">T4</strain>
    </source>
</reference>
<dbReference type="HOGENOM" id="CLU_3350983_0_0_1"/>
<name>G2YIQ1_BOTF4</name>
<gene>
    <name evidence="1" type="ORF">BofuT4_uP018940.1</name>
</gene>
<evidence type="ECO:0000313" key="2">
    <source>
        <dbReference type="Proteomes" id="UP000008177"/>
    </source>
</evidence>
<sequence length="37" mass="4157">MYQLAAVFIPQVGGIFDLQVRARTVVSPHFSVFYNAN</sequence>
<dbReference type="AlphaFoldDB" id="G2YIQ1"/>
<dbReference type="EMBL" id="FQ790337">
    <property type="protein sequence ID" value="CCD51588.1"/>
    <property type="molecule type" value="Genomic_DNA"/>
</dbReference>